<dbReference type="SMART" id="SM00382">
    <property type="entry name" value="AAA"/>
    <property type="match status" value="1"/>
</dbReference>
<reference evidence="10 11" key="1">
    <citation type="submission" date="2019-06" db="EMBL/GenBank/DDBJ databases">
        <title>Genome analyses of bacteria isolated from kimchi.</title>
        <authorList>
            <person name="Lee S."/>
            <person name="Ahn S."/>
            <person name="Roh S."/>
        </authorList>
    </citation>
    <scope>NUCLEOTIDE SEQUENCE [LARGE SCALE GENOMIC DNA]</scope>
    <source>
        <strain evidence="10 11">CBA4606</strain>
    </source>
</reference>
<dbReference type="GO" id="GO:0005886">
    <property type="term" value="C:plasma membrane"/>
    <property type="evidence" value="ECO:0007669"/>
    <property type="project" value="UniProtKB-SubCell"/>
</dbReference>
<keyword evidence="4" id="KW-0067">ATP-binding</keyword>
<feature type="transmembrane region" description="Helical" evidence="7">
    <location>
        <begin position="46"/>
        <end position="69"/>
    </location>
</feature>
<protein>
    <submittedName>
        <fullName evidence="10">Thiol reductant ABC exporter subunit CydC</fullName>
    </submittedName>
</protein>
<dbReference type="PANTHER" id="PTHR43394">
    <property type="entry name" value="ATP-DEPENDENT PERMEASE MDL1, MITOCHONDRIAL"/>
    <property type="match status" value="1"/>
</dbReference>
<dbReference type="KEGG" id="paur:FGL86_12305"/>
<dbReference type="InterPro" id="IPR039421">
    <property type="entry name" value="Type_1_exporter"/>
</dbReference>
<dbReference type="Gene3D" id="1.20.1560.10">
    <property type="entry name" value="ABC transporter type 1, transmembrane domain"/>
    <property type="match status" value="1"/>
</dbReference>
<dbReference type="PROSITE" id="PS00211">
    <property type="entry name" value="ABC_TRANSPORTER_1"/>
    <property type="match status" value="1"/>
</dbReference>
<dbReference type="EMBL" id="CP042382">
    <property type="protein sequence ID" value="QEA39773.1"/>
    <property type="molecule type" value="Genomic_DNA"/>
</dbReference>
<dbReference type="GO" id="GO:0045454">
    <property type="term" value="P:cell redox homeostasis"/>
    <property type="evidence" value="ECO:0007669"/>
    <property type="project" value="InterPro"/>
</dbReference>
<dbReference type="Gene3D" id="3.40.50.300">
    <property type="entry name" value="P-loop containing nucleotide triphosphate hydrolases"/>
    <property type="match status" value="1"/>
</dbReference>
<dbReference type="InterPro" id="IPR003593">
    <property type="entry name" value="AAA+_ATPase"/>
</dbReference>
<dbReference type="InterPro" id="IPR003439">
    <property type="entry name" value="ABC_transporter-like_ATP-bd"/>
</dbReference>
<evidence type="ECO:0000313" key="11">
    <source>
        <dbReference type="Proteomes" id="UP000321272"/>
    </source>
</evidence>
<dbReference type="Pfam" id="PF00005">
    <property type="entry name" value="ABC_tran"/>
    <property type="match status" value="1"/>
</dbReference>
<dbReference type="SUPFAM" id="SSF52540">
    <property type="entry name" value="P-loop containing nucleoside triphosphate hydrolases"/>
    <property type="match status" value="1"/>
</dbReference>
<dbReference type="InterPro" id="IPR017871">
    <property type="entry name" value="ABC_transporter-like_CS"/>
</dbReference>
<gene>
    <name evidence="10" type="primary">cydC</name>
    <name evidence="10" type="ORF">FGL86_12305</name>
</gene>
<evidence type="ECO:0000256" key="1">
    <source>
        <dbReference type="ARBA" id="ARBA00004651"/>
    </source>
</evidence>
<feature type="transmembrane region" description="Helical" evidence="7">
    <location>
        <begin position="253"/>
        <end position="275"/>
    </location>
</feature>
<evidence type="ECO:0000256" key="4">
    <source>
        <dbReference type="ARBA" id="ARBA00022840"/>
    </source>
</evidence>
<evidence type="ECO:0000256" key="6">
    <source>
        <dbReference type="ARBA" id="ARBA00023136"/>
    </source>
</evidence>
<feature type="transmembrane region" description="Helical" evidence="7">
    <location>
        <begin position="21"/>
        <end position="40"/>
    </location>
</feature>
<evidence type="ECO:0000256" key="3">
    <source>
        <dbReference type="ARBA" id="ARBA00022741"/>
    </source>
</evidence>
<accession>A0A5B8SY72</accession>
<comment type="subcellular location">
    <subcellularLocation>
        <location evidence="1">Cell membrane</location>
        <topology evidence="1">Multi-pass membrane protein</topology>
    </subcellularLocation>
</comment>
<evidence type="ECO:0000313" key="10">
    <source>
        <dbReference type="EMBL" id="QEA39773.1"/>
    </source>
</evidence>
<feature type="domain" description="ABC transmembrane type-1" evidence="9">
    <location>
        <begin position="24"/>
        <end position="314"/>
    </location>
</feature>
<feature type="domain" description="ABC transporter" evidence="8">
    <location>
        <begin position="348"/>
        <end position="570"/>
    </location>
</feature>
<keyword evidence="2 7" id="KW-0812">Transmembrane</keyword>
<dbReference type="GO" id="GO:0015421">
    <property type="term" value="F:ABC-type oligopeptide transporter activity"/>
    <property type="evidence" value="ECO:0007669"/>
    <property type="project" value="TreeGrafter"/>
</dbReference>
<name>A0A5B8SY72_9GAMM</name>
<keyword evidence="5 7" id="KW-1133">Transmembrane helix</keyword>
<keyword evidence="11" id="KW-1185">Reference proteome</keyword>
<dbReference type="InterPro" id="IPR011527">
    <property type="entry name" value="ABC1_TM_dom"/>
</dbReference>
<dbReference type="Pfam" id="PF00664">
    <property type="entry name" value="ABC_membrane"/>
    <property type="match status" value="1"/>
</dbReference>
<proteinExistence type="predicted"/>
<dbReference type="PROSITE" id="PS50929">
    <property type="entry name" value="ABC_TM1F"/>
    <property type="match status" value="1"/>
</dbReference>
<feature type="transmembrane region" description="Helical" evidence="7">
    <location>
        <begin position="287"/>
        <end position="312"/>
    </location>
</feature>
<evidence type="ECO:0000256" key="2">
    <source>
        <dbReference type="ARBA" id="ARBA00022692"/>
    </source>
</evidence>
<dbReference type="PROSITE" id="PS50893">
    <property type="entry name" value="ABC_TRANSPORTER_2"/>
    <property type="match status" value="1"/>
</dbReference>
<dbReference type="OrthoDB" id="6336411at2"/>
<dbReference type="RefSeq" id="WP_147184821.1">
    <property type="nucleotide sequence ID" value="NZ_CP042382.1"/>
</dbReference>
<evidence type="ECO:0000256" key="7">
    <source>
        <dbReference type="SAM" id="Phobius"/>
    </source>
</evidence>
<dbReference type="GO" id="GO:0005524">
    <property type="term" value="F:ATP binding"/>
    <property type="evidence" value="ECO:0007669"/>
    <property type="project" value="UniProtKB-KW"/>
</dbReference>
<evidence type="ECO:0000259" key="9">
    <source>
        <dbReference type="PROSITE" id="PS50929"/>
    </source>
</evidence>
<dbReference type="NCBIfam" id="TIGR02868">
    <property type="entry name" value="CydC"/>
    <property type="match status" value="1"/>
</dbReference>
<dbReference type="GO" id="GO:0034775">
    <property type="term" value="P:glutathione transmembrane transport"/>
    <property type="evidence" value="ECO:0007669"/>
    <property type="project" value="InterPro"/>
</dbReference>
<feature type="transmembrane region" description="Helical" evidence="7">
    <location>
        <begin position="151"/>
        <end position="184"/>
    </location>
</feature>
<dbReference type="InterPro" id="IPR036640">
    <property type="entry name" value="ABC1_TM_sf"/>
</dbReference>
<evidence type="ECO:0000259" key="8">
    <source>
        <dbReference type="PROSITE" id="PS50893"/>
    </source>
</evidence>
<dbReference type="GO" id="GO:0016887">
    <property type="term" value="F:ATP hydrolysis activity"/>
    <property type="evidence" value="ECO:0007669"/>
    <property type="project" value="InterPro"/>
</dbReference>
<evidence type="ECO:0000256" key="5">
    <source>
        <dbReference type="ARBA" id="ARBA00022989"/>
    </source>
</evidence>
<dbReference type="AlphaFoldDB" id="A0A5B8SY72"/>
<dbReference type="SUPFAM" id="SSF90123">
    <property type="entry name" value="ABC transporter transmembrane region"/>
    <property type="match status" value="1"/>
</dbReference>
<keyword evidence="3" id="KW-0547">Nucleotide-binding</keyword>
<sequence length="570" mass="61616">MKAILVELRPWLRLLARHSRRLTLGTLLMALTAISAIGLLALSGWFITATALTGALLAAGVNASLNVYVPGGSIRFFAIARTVSRYLERVYNHASVLALLAELRAGMFAVLARLDARALSRHRASEWLNRLTADIDTLDSLYLRLLAPPLVALLTIGLVAGLAAIFLPIAGVAVLGLLLPLWAWLVAGQARLGMAASRRRVATLDRLRAGIVEELQGLAELKAYASLAEHRRRLEAIEHELYRDQRRLGRLGALGNVLVGLGVGITLLLVLWLGARAYQAESLSGPLLVMMPLAILALNETLAALPVAFTQFGATRAAARRLNALGDSRSALLDPETPESLLSGAPAIRFEAVSLRYPGTPIPALEKFDLTIASGQRLALTGASGAGKSSLANLLTRLIDPQAGRVLRDGIDLRHLPLEALRTSTAYLTQQSELFDASLADNLRLAAPQATDSTLRWALDQVELAEWVDGLAQGLDTRVGEGGRQLSGGQARRLALARVLLTNAPLVILDEFFTGLDRPLAGRIAKRLDVWLEGRTVIYLVHQWDDDMPLPGVGRLCRLREGRLVEDSRL</sequence>
<dbReference type="Proteomes" id="UP000321272">
    <property type="component" value="Chromosome"/>
</dbReference>
<dbReference type="InterPro" id="IPR014223">
    <property type="entry name" value="ABC_CydC/D"/>
</dbReference>
<dbReference type="InterPro" id="IPR027417">
    <property type="entry name" value="P-loop_NTPase"/>
</dbReference>
<dbReference type="PANTHER" id="PTHR43394:SF1">
    <property type="entry name" value="ATP-BINDING CASSETTE SUB-FAMILY B MEMBER 10, MITOCHONDRIAL"/>
    <property type="match status" value="1"/>
</dbReference>
<keyword evidence="6 7" id="KW-0472">Membrane</keyword>
<organism evidence="10 11">
    <name type="scientific">Pistricoccus aurantiacus</name>
    <dbReference type="NCBI Taxonomy" id="1883414"/>
    <lineage>
        <taxon>Bacteria</taxon>
        <taxon>Pseudomonadati</taxon>
        <taxon>Pseudomonadota</taxon>
        <taxon>Gammaproteobacteria</taxon>
        <taxon>Oceanospirillales</taxon>
        <taxon>Halomonadaceae</taxon>
        <taxon>Pistricoccus</taxon>
    </lineage>
</organism>